<dbReference type="EC" id="5.1.1.1" evidence="4"/>
<dbReference type="InterPro" id="IPR009006">
    <property type="entry name" value="Ala_racemase/Decarboxylase_C"/>
</dbReference>
<keyword evidence="3 4" id="KW-0413">Isomerase</keyword>
<dbReference type="PANTHER" id="PTHR30511">
    <property type="entry name" value="ALANINE RACEMASE"/>
    <property type="match status" value="1"/>
</dbReference>
<dbReference type="GO" id="GO:0008784">
    <property type="term" value="F:alanine racemase activity"/>
    <property type="evidence" value="ECO:0007669"/>
    <property type="project" value="UniProtKB-UniRule"/>
</dbReference>
<dbReference type="GO" id="GO:0030632">
    <property type="term" value="P:D-alanine biosynthetic process"/>
    <property type="evidence" value="ECO:0007669"/>
    <property type="project" value="UniProtKB-UniRule"/>
</dbReference>
<evidence type="ECO:0000256" key="2">
    <source>
        <dbReference type="ARBA" id="ARBA00022898"/>
    </source>
</evidence>
<dbReference type="FunFam" id="3.20.20.10:FF:000002">
    <property type="entry name" value="Alanine racemase"/>
    <property type="match status" value="1"/>
</dbReference>
<dbReference type="Pfam" id="PF00842">
    <property type="entry name" value="Ala_racemase_C"/>
    <property type="match status" value="1"/>
</dbReference>
<proteinExistence type="inferred from homology"/>
<dbReference type="RefSeq" id="WP_343049445.1">
    <property type="nucleotide sequence ID" value="NZ_JACCAC010000001.1"/>
</dbReference>
<feature type="active site" description="Proton acceptor; specific for L-alanine" evidence="4">
    <location>
        <position position="287"/>
    </location>
</feature>
<comment type="function">
    <text evidence="4">Catalyzes the interconversion of L-alanine and D-alanine. May also act on other amino acids.</text>
</comment>
<dbReference type="GO" id="GO:0009252">
    <property type="term" value="P:peptidoglycan biosynthetic process"/>
    <property type="evidence" value="ECO:0007669"/>
    <property type="project" value="TreeGrafter"/>
</dbReference>
<evidence type="ECO:0000313" key="9">
    <source>
        <dbReference type="Proteomes" id="UP000544110"/>
    </source>
</evidence>
<sequence>MSPALPPPHPPAAPGVRAEVVVDLAAVRHNVRLLRAAAGSAALMTVVKADAYGHGLLAVAAAAREAGAAWLGVATVEEALALRAAGDDGPLLCWLAAPGQDYDGAVAAGVDVTAYTPAEVREVAAAARRTGVPARLQLKVDTGLSRGGATLPEWDALVAAAREARGAGEVVVTGTWSHLAAADEPDHPATGSQQGVFAAALSRARVLGLAPGLRHLANSAGTLLHPDTRLDLVRCGVATYGRHPAPEVAGPDTGPDTGPGAGLVPVMTVQGRLALTKRIRAGASVSYGHTWTAERDTTVGLVPLGYADGVPRHASSPGAGGHPAEVWVAGRRRPVVGRVCMDQLVVDLGGEELPAGTPYELFGTGHDGAPTALDWARAAGTIDYEVLTRVGGAAGADGRLARRWVDTGWDRTSREDDA</sequence>
<evidence type="ECO:0000256" key="4">
    <source>
        <dbReference type="HAMAP-Rule" id="MF_01201"/>
    </source>
</evidence>
<dbReference type="InterPro" id="IPR001608">
    <property type="entry name" value="Ala_racemase_N"/>
</dbReference>
<evidence type="ECO:0000259" key="7">
    <source>
        <dbReference type="SMART" id="SM01005"/>
    </source>
</evidence>
<dbReference type="Gene3D" id="3.20.20.10">
    <property type="entry name" value="Alanine racemase"/>
    <property type="match status" value="1"/>
</dbReference>
<dbReference type="AlphaFoldDB" id="A0A7Y9ULW7"/>
<feature type="binding site" evidence="4 6">
    <location>
        <position position="146"/>
    </location>
    <ligand>
        <name>substrate</name>
    </ligand>
</feature>
<dbReference type="SUPFAM" id="SSF51419">
    <property type="entry name" value="PLP-binding barrel"/>
    <property type="match status" value="1"/>
</dbReference>
<dbReference type="Pfam" id="PF01168">
    <property type="entry name" value="Ala_racemase_N"/>
    <property type="match status" value="1"/>
</dbReference>
<keyword evidence="9" id="KW-1185">Reference proteome</keyword>
<dbReference type="PANTHER" id="PTHR30511:SF0">
    <property type="entry name" value="ALANINE RACEMASE, CATABOLIC-RELATED"/>
    <property type="match status" value="1"/>
</dbReference>
<protein>
    <recommendedName>
        <fullName evidence="4">Alanine racemase</fullName>
        <ecNumber evidence="4">5.1.1.1</ecNumber>
    </recommendedName>
</protein>
<evidence type="ECO:0000256" key="5">
    <source>
        <dbReference type="PIRSR" id="PIRSR600821-50"/>
    </source>
</evidence>
<comment type="caution">
    <text evidence="8">The sequence shown here is derived from an EMBL/GenBank/DDBJ whole genome shotgun (WGS) entry which is preliminary data.</text>
</comment>
<dbReference type="GO" id="GO:0030170">
    <property type="term" value="F:pyridoxal phosphate binding"/>
    <property type="evidence" value="ECO:0007669"/>
    <property type="project" value="UniProtKB-UniRule"/>
</dbReference>
<comment type="cofactor">
    <cofactor evidence="1 4 5">
        <name>pyridoxal 5'-phosphate</name>
        <dbReference type="ChEBI" id="CHEBI:597326"/>
    </cofactor>
</comment>
<comment type="similarity">
    <text evidence="4">Belongs to the alanine racemase family.</text>
</comment>
<dbReference type="HAMAP" id="MF_01201">
    <property type="entry name" value="Ala_racemase"/>
    <property type="match status" value="1"/>
</dbReference>
<dbReference type="PROSITE" id="PS00395">
    <property type="entry name" value="ALANINE_RACEMASE"/>
    <property type="match status" value="1"/>
</dbReference>
<dbReference type="UniPathway" id="UPA00042">
    <property type="reaction ID" value="UER00497"/>
</dbReference>
<evidence type="ECO:0000256" key="6">
    <source>
        <dbReference type="PIRSR" id="PIRSR600821-52"/>
    </source>
</evidence>
<dbReference type="InterPro" id="IPR000821">
    <property type="entry name" value="Ala_racemase"/>
</dbReference>
<accession>A0A7Y9ULW7</accession>
<dbReference type="InterPro" id="IPR011079">
    <property type="entry name" value="Ala_racemase_C"/>
</dbReference>
<dbReference type="InterPro" id="IPR029066">
    <property type="entry name" value="PLP-binding_barrel"/>
</dbReference>
<evidence type="ECO:0000256" key="1">
    <source>
        <dbReference type="ARBA" id="ARBA00001933"/>
    </source>
</evidence>
<dbReference type="PRINTS" id="PR00992">
    <property type="entry name" value="ALARACEMASE"/>
</dbReference>
<dbReference type="NCBIfam" id="TIGR00492">
    <property type="entry name" value="alr"/>
    <property type="match status" value="1"/>
</dbReference>
<organism evidence="8 9">
    <name type="scientific">Nocardioides perillae</name>
    <dbReference type="NCBI Taxonomy" id="1119534"/>
    <lineage>
        <taxon>Bacteria</taxon>
        <taxon>Bacillati</taxon>
        <taxon>Actinomycetota</taxon>
        <taxon>Actinomycetes</taxon>
        <taxon>Propionibacteriales</taxon>
        <taxon>Nocardioidaceae</taxon>
        <taxon>Nocardioides</taxon>
    </lineage>
</organism>
<dbReference type="EMBL" id="JACCAC010000001">
    <property type="protein sequence ID" value="NYG56908.1"/>
    <property type="molecule type" value="Genomic_DNA"/>
</dbReference>
<comment type="catalytic activity">
    <reaction evidence="4">
        <text>L-alanine = D-alanine</text>
        <dbReference type="Rhea" id="RHEA:20249"/>
        <dbReference type="ChEBI" id="CHEBI:57416"/>
        <dbReference type="ChEBI" id="CHEBI:57972"/>
        <dbReference type="EC" id="5.1.1.1"/>
    </reaction>
</comment>
<dbReference type="InterPro" id="IPR020622">
    <property type="entry name" value="Ala_racemase_pyridoxalP-BS"/>
</dbReference>
<dbReference type="GO" id="GO:0005829">
    <property type="term" value="C:cytosol"/>
    <property type="evidence" value="ECO:0007669"/>
    <property type="project" value="TreeGrafter"/>
</dbReference>
<feature type="modified residue" description="N6-(pyridoxal phosphate)lysine" evidence="4 5">
    <location>
        <position position="48"/>
    </location>
</feature>
<gene>
    <name evidence="8" type="ORF">BJ989_003212</name>
</gene>
<dbReference type="SUPFAM" id="SSF50621">
    <property type="entry name" value="Alanine racemase C-terminal domain-like"/>
    <property type="match status" value="1"/>
</dbReference>
<evidence type="ECO:0000313" key="8">
    <source>
        <dbReference type="EMBL" id="NYG56908.1"/>
    </source>
</evidence>
<feature type="active site" description="Proton acceptor; specific for D-alanine" evidence="4">
    <location>
        <position position="48"/>
    </location>
</feature>
<name>A0A7Y9ULW7_9ACTN</name>
<feature type="binding site" evidence="4 6">
    <location>
        <position position="341"/>
    </location>
    <ligand>
        <name>substrate</name>
    </ligand>
</feature>
<keyword evidence="2 4" id="KW-0663">Pyridoxal phosphate</keyword>
<dbReference type="CDD" id="cd00430">
    <property type="entry name" value="PLPDE_III_AR"/>
    <property type="match status" value="1"/>
</dbReference>
<comment type="pathway">
    <text evidence="4">Amino-acid biosynthesis; D-alanine biosynthesis; D-alanine from L-alanine: step 1/1.</text>
</comment>
<dbReference type="Proteomes" id="UP000544110">
    <property type="component" value="Unassembled WGS sequence"/>
</dbReference>
<reference evidence="8 9" key="1">
    <citation type="submission" date="2020-07" db="EMBL/GenBank/DDBJ databases">
        <title>Sequencing the genomes of 1000 actinobacteria strains.</title>
        <authorList>
            <person name="Klenk H.-P."/>
        </authorList>
    </citation>
    <scope>NUCLEOTIDE SEQUENCE [LARGE SCALE GENOMIC DNA]</scope>
    <source>
        <strain evidence="8 9">DSM 24552</strain>
    </source>
</reference>
<dbReference type="Gene3D" id="2.40.37.10">
    <property type="entry name" value="Lyase, Ornithine Decarboxylase, Chain A, domain 1"/>
    <property type="match status" value="1"/>
</dbReference>
<evidence type="ECO:0000256" key="3">
    <source>
        <dbReference type="ARBA" id="ARBA00023235"/>
    </source>
</evidence>
<dbReference type="SMART" id="SM01005">
    <property type="entry name" value="Ala_racemase_C"/>
    <property type="match status" value="1"/>
</dbReference>
<feature type="domain" description="Alanine racemase C-terminal" evidence="7">
    <location>
        <begin position="266"/>
        <end position="405"/>
    </location>
</feature>